<dbReference type="AlphaFoldDB" id="A0A0U5G1P6"/>
<evidence type="ECO:0000313" key="2">
    <source>
        <dbReference type="EMBL" id="CEL05761.1"/>
    </source>
</evidence>
<feature type="domain" description="PhnB-like" evidence="1">
    <location>
        <begin position="5"/>
        <end position="126"/>
    </location>
</feature>
<dbReference type="OrthoDB" id="10255422at2759"/>
<protein>
    <recommendedName>
        <fullName evidence="1">PhnB-like domain-containing protein</fullName>
    </recommendedName>
</protein>
<reference evidence="3" key="1">
    <citation type="journal article" date="2016" name="Genome Announc.">
        <title>Draft genome sequences of fungus Aspergillus calidoustus.</title>
        <authorList>
            <person name="Horn F."/>
            <person name="Linde J."/>
            <person name="Mattern D.J."/>
            <person name="Walther G."/>
            <person name="Guthke R."/>
            <person name="Scherlach K."/>
            <person name="Martin K."/>
            <person name="Brakhage A.A."/>
            <person name="Petzke L."/>
            <person name="Valiante V."/>
        </authorList>
    </citation>
    <scope>NUCLEOTIDE SEQUENCE [LARGE SCALE GENOMIC DNA]</scope>
    <source>
        <strain evidence="3">SF006504</strain>
    </source>
</reference>
<dbReference type="PANTHER" id="PTHR33990:SF2">
    <property type="entry name" value="PHNB-LIKE DOMAIN-CONTAINING PROTEIN"/>
    <property type="match status" value="1"/>
</dbReference>
<accession>A0A0U5G1P6</accession>
<gene>
    <name evidence="2" type="ORF">ASPCAL06876</name>
</gene>
<dbReference type="InterPro" id="IPR009725">
    <property type="entry name" value="3_dmu_93_MTrfase"/>
</dbReference>
<sequence>MSLCKITPLLWFNNEAEEAAEFYTSIFPNSSITTIQHYTDAGKEHHGREPGSVMVVEFTLLNGQHTFTALNGGPQFHFSEAISFQIDCEDQAEVDYYWDALADGGDESRQRCGWVIDRFGLAWQVIPSGLKEMLGDDRDLERRARVTEEMMEMKKLDVARLVRAYEGV</sequence>
<dbReference type="InterPro" id="IPR029068">
    <property type="entry name" value="Glyas_Bleomycin-R_OHBP_Dase"/>
</dbReference>
<evidence type="ECO:0000259" key="1">
    <source>
        <dbReference type="Pfam" id="PF06983"/>
    </source>
</evidence>
<dbReference type="PANTHER" id="PTHR33990">
    <property type="entry name" value="PROTEIN YJDN-RELATED"/>
    <property type="match status" value="1"/>
</dbReference>
<name>A0A0U5G1P6_ASPCI</name>
<dbReference type="PIRSF" id="PIRSF021700">
    <property type="entry name" value="3_dmu_93_MTrfase"/>
    <property type="match status" value="1"/>
</dbReference>
<dbReference type="EMBL" id="CDMC01000005">
    <property type="protein sequence ID" value="CEL05761.1"/>
    <property type="molecule type" value="Genomic_DNA"/>
</dbReference>
<evidence type="ECO:0000313" key="3">
    <source>
        <dbReference type="Proteomes" id="UP000054771"/>
    </source>
</evidence>
<dbReference type="OMA" id="EESQCGW"/>
<keyword evidence="3" id="KW-1185">Reference proteome</keyword>
<dbReference type="STRING" id="454130.A0A0U5G1P6"/>
<dbReference type="SUPFAM" id="SSF54593">
    <property type="entry name" value="Glyoxalase/Bleomycin resistance protein/Dihydroxybiphenyl dioxygenase"/>
    <property type="match status" value="1"/>
</dbReference>
<dbReference type="CDD" id="cd06588">
    <property type="entry name" value="PhnB_like"/>
    <property type="match status" value="1"/>
</dbReference>
<dbReference type="Pfam" id="PF06983">
    <property type="entry name" value="3-dmu-9_3-mt"/>
    <property type="match status" value="1"/>
</dbReference>
<dbReference type="Proteomes" id="UP000054771">
    <property type="component" value="Unassembled WGS sequence"/>
</dbReference>
<dbReference type="InterPro" id="IPR028973">
    <property type="entry name" value="PhnB-like"/>
</dbReference>
<organism evidence="2 3">
    <name type="scientific">Aspergillus calidoustus</name>
    <dbReference type="NCBI Taxonomy" id="454130"/>
    <lineage>
        <taxon>Eukaryota</taxon>
        <taxon>Fungi</taxon>
        <taxon>Dikarya</taxon>
        <taxon>Ascomycota</taxon>
        <taxon>Pezizomycotina</taxon>
        <taxon>Eurotiomycetes</taxon>
        <taxon>Eurotiomycetidae</taxon>
        <taxon>Eurotiales</taxon>
        <taxon>Aspergillaceae</taxon>
        <taxon>Aspergillus</taxon>
        <taxon>Aspergillus subgen. Nidulantes</taxon>
    </lineage>
</organism>
<dbReference type="Gene3D" id="3.10.180.10">
    <property type="entry name" value="2,3-Dihydroxybiphenyl 1,2-Dioxygenase, domain 1"/>
    <property type="match status" value="1"/>
</dbReference>
<proteinExistence type="predicted"/>